<dbReference type="EMBL" id="KK853016">
    <property type="protein sequence ID" value="KDR12494.1"/>
    <property type="molecule type" value="Genomic_DNA"/>
</dbReference>
<keyword evidence="2" id="KW-1185">Reference proteome</keyword>
<dbReference type="AlphaFoldDB" id="A0A067R3P1"/>
<dbReference type="STRING" id="136037.A0A067R3P1"/>
<gene>
    <name evidence="1" type="ORF">L798_13738</name>
</gene>
<dbReference type="Proteomes" id="UP000027135">
    <property type="component" value="Unassembled WGS sequence"/>
</dbReference>
<evidence type="ECO:0000313" key="1">
    <source>
        <dbReference type="EMBL" id="KDR12494.1"/>
    </source>
</evidence>
<proteinExistence type="predicted"/>
<sequence length="536" mass="61205">MLEGSTFVTRYRISPALLENARKSRISVEHLVSVKVSRRIFNEQLSNQRSPRYADHFVTSAGQLISERNSKRSVERLTHTRNSRISERLASDTNSRHSVERLTSRRDSIRIISERDFRYSVRLSASIRNFRTSAERLISYTESRHSFERFAPVRANRKTAHKGDSISSVEHLTSVRKSKISAEQTLERISRCWVKHLASVIMSKISAERLASNRHLIDQLVSVRDFRRSTERNVRQSDGRLATMMDSRIYAEKLATKRDFRRFESLTSLKNAQRKPTEGASIVRNSRRTTVNQLRNSVRIAHERQSLYIKSSPDRLANRRLMSTAFNRLTRPISDRHVSQLKPISTIHITSKILNDHGIMRMSNVRNTGLPDGYISNNQTLDQGLRLSEKQFKATDNTTLKTESSTDIGLLFGSVQTSTLSPTQFSSWSDKAIEYTKCGLTTLTMMWPSIAIWKGETLKSLAGFDVISAFSSEMDHFNNFFADKPTSNYAHVPDDLAFFHSTKATPPVMRDRNRILPTVIRGGVTAAFMLLSTKSK</sequence>
<protein>
    <submittedName>
        <fullName evidence="1">Uncharacterized protein</fullName>
    </submittedName>
</protein>
<dbReference type="OrthoDB" id="9625900at2759"/>
<reference evidence="1 2" key="1">
    <citation type="journal article" date="2014" name="Nat. Commun.">
        <title>Molecular traces of alternative social organization in a termite genome.</title>
        <authorList>
            <person name="Terrapon N."/>
            <person name="Li C."/>
            <person name="Robertson H.M."/>
            <person name="Ji L."/>
            <person name="Meng X."/>
            <person name="Booth W."/>
            <person name="Chen Z."/>
            <person name="Childers C.P."/>
            <person name="Glastad K.M."/>
            <person name="Gokhale K."/>
            <person name="Gowin J."/>
            <person name="Gronenberg W."/>
            <person name="Hermansen R.A."/>
            <person name="Hu H."/>
            <person name="Hunt B.G."/>
            <person name="Huylmans A.K."/>
            <person name="Khalil S.M."/>
            <person name="Mitchell R.D."/>
            <person name="Munoz-Torres M.C."/>
            <person name="Mustard J.A."/>
            <person name="Pan H."/>
            <person name="Reese J.T."/>
            <person name="Scharf M.E."/>
            <person name="Sun F."/>
            <person name="Vogel H."/>
            <person name="Xiao J."/>
            <person name="Yang W."/>
            <person name="Yang Z."/>
            <person name="Yang Z."/>
            <person name="Zhou J."/>
            <person name="Zhu J."/>
            <person name="Brent C.S."/>
            <person name="Elsik C.G."/>
            <person name="Goodisman M.A."/>
            <person name="Liberles D.A."/>
            <person name="Roe R.M."/>
            <person name="Vargo E.L."/>
            <person name="Vilcinskas A."/>
            <person name="Wang J."/>
            <person name="Bornberg-Bauer E."/>
            <person name="Korb J."/>
            <person name="Zhang G."/>
            <person name="Liebig J."/>
        </authorList>
    </citation>
    <scope>NUCLEOTIDE SEQUENCE [LARGE SCALE GENOMIC DNA]</scope>
    <source>
        <tissue evidence="1">Whole organism</tissue>
    </source>
</reference>
<name>A0A067R3P1_ZOONE</name>
<evidence type="ECO:0000313" key="2">
    <source>
        <dbReference type="Proteomes" id="UP000027135"/>
    </source>
</evidence>
<accession>A0A067R3P1</accession>
<organism evidence="1 2">
    <name type="scientific">Zootermopsis nevadensis</name>
    <name type="common">Dampwood termite</name>
    <dbReference type="NCBI Taxonomy" id="136037"/>
    <lineage>
        <taxon>Eukaryota</taxon>
        <taxon>Metazoa</taxon>
        <taxon>Ecdysozoa</taxon>
        <taxon>Arthropoda</taxon>
        <taxon>Hexapoda</taxon>
        <taxon>Insecta</taxon>
        <taxon>Pterygota</taxon>
        <taxon>Neoptera</taxon>
        <taxon>Polyneoptera</taxon>
        <taxon>Dictyoptera</taxon>
        <taxon>Blattodea</taxon>
        <taxon>Blattoidea</taxon>
        <taxon>Termitoidae</taxon>
        <taxon>Termopsidae</taxon>
        <taxon>Zootermopsis</taxon>
    </lineage>
</organism>
<dbReference type="InParanoid" id="A0A067R3P1"/>